<dbReference type="FunFam" id="3.40.50.300:FF:000854">
    <property type="entry name" value="Multidrug ABC transporter ATP-binding protein"/>
    <property type="match status" value="1"/>
</dbReference>
<feature type="transmembrane region" description="Helical" evidence="9">
    <location>
        <begin position="147"/>
        <end position="171"/>
    </location>
</feature>
<dbReference type="InterPro" id="IPR003593">
    <property type="entry name" value="AAA+_ATPase"/>
</dbReference>
<dbReference type="EMBL" id="RAYQ01000008">
    <property type="protein sequence ID" value="RKI91771.1"/>
    <property type="molecule type" value="Genomic_DNA"/>
</dbReference>
<dbReference type="SUPFAM" id="SSF90123">
    <property type="entry name" value="ABC transporter transmembrane region"/>
    <property type="match status" value="1"/>
</dbReference>
<keyword evidence="13" id="KW-1185">Reference proteome</keyword>
<dbReference type="PANTHER" id="PTHR24221:SF654">
    <property type="entry name" value="ATP-BINDING CASSETTE SUB-FAMILY B MEMBER 6"/>
    <property type="match status" value="1"/>
</dbReference>
<dbReference type="PROSITE" id="PS50929">
    <property type="entry name" value="ABC_TM1F"/>
    <property type="match status" value="1"/>
</dbReference>
<dbReference type="InterPro" id="IPR036640">
    <property type="entry name" value="ABC1_TM_sf"/>
</dbReference>
<name>A0A3A9AW33_9FIRM</name>
<dbReference type="SMART" id="SM00382">
    <property type="entry name" value="AAA"/>
    <property type="match status" value="1"/>
</dbReference>
<evidence type="ECO:0000256" key="7">
    <source>
        <dbReference type="ARBA" id="ARBA00022989"/>
    </source>
</evidence>
<dbReference type="AlphaFoldDB" id="A0A3A9AW33"/>
<accession>A0A3A9AW33</accession>
<keyword evidence="5" id="KW-0547">Nucleotide-binding</keyword>
<dbReference type="Gene3D" id="1.20.1560.10">
    <property type="entry name" value="ABC transporter type 1, transmembrane domain"/>
    <property type="match status" value="1"/>
</dbReference>
<dbReference type="GO" id="GO:0140359">
    <property type="term" value="F:ABC-type transporter activity"/>
    <property type="evidence" value="ECO:0007669"/>
    <property type="project" value="InterPro"/>
</dbReference>
<feature type="transmembrane region" description="Helical" evidence="9">
    <location>
        <begin position="177"/>
        <end position="196"/>
    </location>
</feature>
<keyword evidence="2" id="KW-0813">Transport</keyword>
<evidence type="ECO:0000313" key="12">
    <source>
        <dbReference type="EMBL" id="RKI91771.1"/>
    </source>
</evidence>
<keyword evidence="6 12" id="KW-0067">ATP-binding</keyword>
<evidence type="ECO:0000313" key="13">
    <source>
        <dbReference type="Proteomes" id="UP000280696"/>
    </source>
</evidence>
<proteinExistence type="predicted"/>
<evidence type="ECO:0000256" key="2">
    <source>
        <dbReference type="ARBA" id="ARBA00022448"/>
    </source>
</evidence>
<evidence type="ECO:0000256" key="5">
    <source>
        <dbReference type="ARBA" id="ARBA00022741"/>
    </source>
</evidence>
<dbReference type="GO" id="GO:0016887">
    <property type="term" value="F:ATP hydrolysis activity"/>
    <property type="evidence" value="ECO:0007669"/>
    <property type="project" value="InterPro"/>
</dbReference>
<reference evidence="12 13" key="1">
    <citation type="submission" date="2018-09" db="EMBL/GenBank/DDBJ databases">
        <title>Murine metabolic-syndrome-specific gut microbial biobank.</title>
        <authorList>
            <person name="Liu C."/>
        </authorList>
    </citation>
    <scope>NUCLEOTIDE SEQUENCE [LARGE SCALE GENOMIC DNA]</scope>
    <source>
        <strain evidence="12 13">0.1xD8-82</strain>
    </source>
</reference>
<keyword evidence="3" id="KW-1003">Cell membrane</keyword>
<dbReference type="GO" id="GO:0005886">
    <property type="term" value="C:plasma membrane"/>
    <property type="evidence" value="ECO:0007669"/>
    <property type="project" value="UniProtKB-SubCell"/>
</dbReference>
<evidence type="ECO:0000256" key="3">
    <source>
        <dbReference type="ARBA" id="ARBA00022475"/>
    </source>
</evidence>
<dbReference type="GO" id="GO:0005524">
    <property type="term" value="F:ATP binding"/>
    <property type="evidence" value="ECO:0007669"/>
    <property type="project" value="UniProtKB-KW"/>
</dbReference>
<dbReference type="InterPro" id="IPR027417">
    <property type="entry name" value="P-loop_NTPase"/>
</dbReference>
<dbReference type="InterPro" id="IPR039421">
    <property type="entry name" value="Type_1_exporter"/>
</dbReference>
<dbReference type="Pfam" id="PF00664">
    <property type="entry name" value="ABC_membrane"/>
    <property type="match status" value="1"/>
</dbReference>
<sequence length="581" mass="65996">MEIFRKLSYILDRKQKIQLFFLFIIIGIGTFLELLGVTSVLPFINVVMTPEIVKTDETYRFFYEMLNLSNVNYFIAVLAMAIGIVFIVKNLFISFMYYMQYKWTFNNQARLAGRLMECYLKQPYYFHVTHNSSELIRNVNSDTVMMFHGILAVIQLLTEACVCVVLGGYMFIKDKSITIGVSGFLVAFVLLFIKFFKKNLGETGEKDRRYNAEIVKWLQQSFGGIKETKVMGRERFFLEQFNQNYKVFAECERNYRFLQVAPRPVMEAVCVTGLLIVVALKLLNGTTSDYFISTIAVFAIAAFRLLPSFNRIANYFSVILFNKSALNAVYKDLKEIEHLQDAQFHERAEKELPLEKELRIEHLTFTYPEMECNVLDDVSFSIKKNTSVAFIGPSGAGKTTLADIILGALTPLGGKIYADHTDIFENLSRWHKSIGYIPQSIYLMDDTVKNNIAFGIAQGDVDEGEIWRALEKAQLKEFVEQMEFGLETVIGESGVKLSGGQRQRIGIARALYNDPQILVLDEATSALDNETETAVMEAIESLAGSKTLIIIAHRLSTIRNCDAVYEVKGGHVVQVENPKAN</sequence>
<evidence type="ECO:0000256" key="8">
    <source>
        <dbReference type="ARBA" id="ARBA00023136"/>
    </source>
</evidence>
<dbReference type="PROSITE" id="PS00211">
    <property type="entry name" value="ABC_TRANSPORTER_1"/>
    <property type="match status" value="1"/>
</dbReference>
<evidence type="ECO:0000256" key="6">
    <source>
        <dbReference type="ARBA" id="ARBA00022840"/>
    </source>
</evidence>
<dbReference type="InterPro" id="IPR017871">
    <property type="entry name" value="ABC_transporter-like_CS"/>
</dbReference>
<dbReference type="PANTHER" id="PTHR24221">
    <property type="entry name" value="ATP-BINDING CASSETTE SUB-FAMILY B"/>
    <property type="match status" value="1"/>
</dbReference>
<evidence type="ECO:0000256" key="9">
    <source>
        <dbReference type="SAM" id="Phobius"/>
    </source>
</evidence>
<feature type="transmembrane region" description="Helical" evidence="9">
    <location>
        <begin position="73"/>
        <end position="98"/>
    </location>
</feature>
<dbReference type="PROSITE" id="PS50893">
    <property type="entry name" value="ABC_TRANSPORTER_2"/>
    <property type="match status" value="1"/>
</dbReference>
<feature type="domain" description="ABC transporter" evidence="10">
    <location>
        <begin position="358"/>
        <end position="580"/>
    </location>
</feature>
<dbReference type="Pfam" id="PF00005">
    <property type="entry name" value="ABC_tran"/>
    <property type="match status" value="1"/>
</dbReference>
<feature type="transmembrane region" description="Helical" evidence="9">
    <location>
        <begin position="20"/>
        <end position="44"/>
    </location>
</feature>
<evidence type="ECO:0000256" key="4">
    <source>
        <dbReference type="ARBA" id="ARBA00022692"/>
    </source>
</evidence>
<evidence type="ECO:0000259" key="10">
    <source>
        <dbReference type="PROSITE" id="PS50893"/>
    </source>
</evidence>
<organism evidence="12 13">
    <name type="scientific">Parablautia intestinalis</name>
    <dbReference type="NCBI Taxonomy" id="2320100"/>
    <lineage>
        <taxon>Bacteria</taxon>
        <taxon>Bacillati</taxon>
        <taxon>Bacillota</taxon>
        <taxon>Clostridia</taxon>
        <taxon>Lachnospirales</taxon>
        <taxon>Lachnospiraceae</taxon>
        <taxon>Parablautia</taxon>
    </lineage>
</organism>
<evidence type="ECO:0000256" key="1">
    <source>
        <dbReference type="ARBA" id="ARBA00004651"/>
    </source>
</evidence>
<dbReference type="InterPro" id="IPR003439">
    <property type="entry name" value="ABC_transporter-like_ATP-bd"/>
</dbReference>
<gene>
    <name evidence="12" type="ORF">D7V94_09255</name>
</gene>
<dbReference type="Proteomes" id="UP000280696">
    <property type="component" value="Unassembled WGS sequence"/>
</dbReference>
<keyword evidence="8 9" id="KW-0472">Membrane</keyword>
<comment type="subcellular location">
    <subcellularLocation>
        <location evidence="1">Cell membrane</location>
        <topology evidence="1">Multi-pass membrane protein</topology>
    </subcellularLocation>
</comment>
<feature type="domain" description="ABC transmembrane type-1" evidence="11">
    <location>
        <begin position="20"/>
        <end position="319"/>
    </location>
</feature>
<dbReference type="OrthoDB" id="9770415at2"/>
<feature type="transmembrane region" description="Helical" evidence="9">
    <location>
        <begin position="290"/>
        <end position="307"/>
    </location>
</feature>
<dbReference type="InterPro" id="IPR011527">
    <property type="entry name" value="ABC1_TM_dom"/>
</dbReference>
<keyword evidence="7 9" id="KW-1133">Transmembrane helix</keyword>
<dbReference type="RefSeq" id="WP_120469020.1">
    <property type="nucleotide sequence ID" value="NZ_RAYQ01000008.1"/>
</dbReference>
<protein>
    <submittedName>
        <fullName evidence="12">ABC transporter ATP-binding protein</fullName>
    </submittedName>
</protein>
<comment type="caution">
    <text evidence="12">The sequence shown here is derived from an EMBL/GenBank/DDBJ whole genome shotgun (WGS) entry which is preliminary data.</text>
</comment>
<dbReference type="Gene3D" id="3.40.50.300">
    <property type="entry name" value="P-loop containing nucleotide triphosphate hydrolases"/>
    <property type="match status" value="1"/>
</dbReference>
<evidence type="ECO:0000259" key="11">
    <source>
        <dbReference type="PROSITE" id="PS50929"/>
    </source>
</evidence>
<dbReference type="SUPFAM" id="SSF52540">
    <property type="entry name" value="P-loop containing nucleoside triphosphate hydrolases"/>
    <property type="match status" value="1"/>
</dbReference>
<keyword evidence="4 9" id="KW-0812">Transmembrane</keyword>
<dbReference type="GO" id="GO:0034040">
    <property type="term" value="F:ATPase-coupled lipid transmembrane transporter activity"/>
    <property type="evidence" value="ECO:0007669"/>
    <property type="project" value="TreeGrafter"/>
</dbReference>